<evidence type="ECO:0000313" key="2">
    <source>
        <dbReference type="EMBL" id="MBO9200149.1"/>
    </source>
</evidence>
<name>A0ABS3YQH6_9BACT</name>
<dbReference type="GO" id="GO:0008168">
    <property type="term" value="F:methyltransferase activity"/>
    <property type="evidence" value="ECO:0007669"/>
    <property type="project" value="UniProtKB-KW"/>
</dbReference>
<dbReference type="PANTHER" id="PTHR36973:SF4">
    <property type="entry name" value="NODULATION PROTEIN"/>
    <property type="match status" value="1"/>
</dbReference>
<evidence type="ECO:0000259" key="1">
    <source>
        <dbReference type="Pfam" id="PF05050"/>
    </source>
</evidence>
<dbReference type="RefSeq" id="WP_209138204.1">
    <property type="nucleotide sequence ID" value="NZ_JAGHKO010000001.1"/>
</dbReference>
<keyword evidence="2" id="KW-0489">Methyltransferase</keyword>
<dbReference type="Gene3D" id="3.40.50.150">
    <property type="entry name" value="Vaccinia Virus protein VP39"/>
    <property type="match status" value="1"/>
</dbReference>
<dbReference type="NCBIfam" id="TIGR01444">
    <property type="entry name" value="fkbM_fam"/>
    <property type="match status" value="1"/>
</dbReference>
<dbReference type="SUPFAM" id="SSF53335">
    <property type="entry name" value="S-adenosyl-L-methionine-dependent methyltransferases"/>
    <property type="match status" value="1"/>
</dbReference>
<sequence length="253" mass="29138">MKDWIEQKKQGLVYRARNLRYGILFMFSKWYKIPSKLWIRGRYRSFRFHYHQAAAFNYEFREICLEDCYSLKDIKKRIPVSTIIDIGANQGLFLLAARKNFPHATIQGYEPNPLLIPFLAHNSKSLNAQIFIEAVSDQNGKMQLQFGESDLLTTAIKSEAGTVLGVSFNKVIERAGGQIDLLKLDCEGGEWPLLQMTELWKCVRAITMEYHLWAKPEMTIEKLVNELTSMGFEIIKISQLSESFGMLTAVKAK</sequence>
<dbReference type="InterPro" id="IPR029063">
    <property type="entry name" value="SAM-dependent_MTases_sf"/>
</dbReference>
<reference evidence="2 3" key="1">
    <citation type="submission" date="2021-03" db="EMBL/GenBank/DDBJ databases">
        <title>Assistant Professor.</title>
        <authorList>
            <person name="Huq M.A."/>
        </authorList>
    </citation>
    <scope>NUCLEOTIDE SEQUENCE [LARGE SCALE GENOMIC DNA]</scope>
    <source>
        <strain evidence="2 3">MAH-29</strain>
    </source>
</reference>
<evidence type="ECO:0000313" key="3">
    <source>
        <dbReference type="Proteomes" id="UP000677244"/>
    </source>
</evidence>
<accession>A0ABS3YQH6</accession>
<protein>
    <submittedName>
        <fullName evidence="2">FkbM family methyltransferase</fullName>
    </submittedName>
</protein>
<dbReference type="EMBL" id="JAGHKO010000001">
    <property type="protein sequence ID" value="MBO9200149.1"/>
    <property type="molecule type" value="Genomic_DNA"/>
</dbReference>
<dbReference type="InterPro" id="IPR006342">
    <property type="entry name" value="FkbM_mtfrase"/>
</dbReference>
<dbReference type="GO" id="GO:0032259">
    <property type="term" value="P:methylation"/>
    <property type="evidence" value="ECO:0007669"/>
    <property type="project" value="UniProtKB-KW"/>
</dbReference>
<proteinExistence type="predicted"/>
<organism evidence="2 3">
    <name type="scientific">Niastella soli</name>
    <dbReference type="NCBI Taxonomy" id="2821487"/>
    <lineage>
        <taxon>Bacteria</taxon>
        <taxon>Pseudomonadati</taxon>
        <taxon>Bacteroidota</taxon>
        <taxon>Chitinophagia</taxon>
        <taxon>Chitinophagales</taxon>
        <taxon>Chitinophagaceae</taxon>
        <taxon>Niastella</taxon>
    </lineage>
</organism>
<feature type="domain" description="Methyltransferase FkbM" evidence="1">
    <location>
        <begin position="85"/>
        <end position="233"/>
    </location>
</feature>
<dbReference type="Proteomes" id="UP000677244">
    <property type="component" value="Unassembled WGS sequence"/>
</dbReference>
<keyword evidence="3" id="KW-1185">Reference proteome</keyword>
<comment type="caution">
    <text evidence="2">The sequence shown here is derived from an EMBL/GenBank/DDBJ whole genome shotgun (WGS) entry which is preliminary data.</text>
</comment>
<dbReference type="Pfam" id="PF05050">
    <property type="entry name" value="Methyltransf_21"/>
    <property type="match status" value="1"/>
</dbReference>
<dbReference type="PANTHER" id="PTHR36973">
    <property type="entry name" value="SLL1456 PROTEIN-RELATED"/>
    <property type="match status" value="1"/>
</dbReference>
<keyword evidence="2" id="KW-0808">Transferase</keyword>
<gene>
    <name evidence="2" type="ORF">J7I42_07765</name>
</gene>
<dbReference type="InterPro" id="IPR053188">
    <property type="entry name" value="FkbM_Methyltransferase"/>
</dbReference>